<organism evidence="8 9">
    <name type="scientific">Thermoproteus uzoniensis (strain 768-20)</name>
    <dbReference type="NCBI Taxonomy" id="999630"/>
    <lineage>
        <taxon>Archaea</taxon>
        <taxon>Thermoproteota</taxon>
        <taxon>Thermoprotei</taxon>
        <taxon>Thermoproteales</taxon>
        <taxon>Thermoproteaceae</taxon>
        <taxon>Thermoproteus</taxon>
    </lineage>
</organism>
<evidence type="ECO:0000259" key="7">
    <source>
        <dbReference type="PROSITE" id="PS51296"/>
    </source>
</evidence>
<dbReference type="Proteomes" id="UP000008138">
    <property type="component" value="Chromosome"/>
</dbReference>
<keyword evidence="3" id="KW-0408">Iron</keyword>
<keyword evidence="5" id="KW-1015">Disulfide bond</keyword>
<dbReference type="EMBL" id="CP002590">
    <property type="protein sequence ID" value="AEA13537.1"/>
    <property type="molecule type" value="Genomic_DNA"/>
</dbReference>
<dbReference type="HOGENOM" id="CLU_074282_0_0_2"/>
<evidence type="ECO:0000313" key="8">
    <source>
        <dbReference type="EMBL" id="AEA13537.1"/>
    </source>
</evidence>
<feature type="transmembrane region" description="Helical" evidence="6">
    <location>
        <begin position="20"/>
        <end position="41"/>
    </location>
</feature>
<dbReference type="InterPro" id="IPR036922">
    <property type="entry name" value="Rieske_2Fe-2S_sf"/>
</dbReference>
<dbReference type="Gene3D" id="2.102.10.10">
    <property type="entry name" value="Rieske [2Fe-2S] iron-sulphur domain"/>
    <property type="match status" value="1"/>
</dbReference>
<dbReference type="PROSITE" id="PS51296">
    <property type="entry name" value="RIESKE"/>
    <property type="match status" value="1"/>
</dbReference>
<dbReference type="GeneID" id="10361590"/>
<evidence type="ECO:0000256" key="3">
    <source>
        <dbReference type="ARBA" id="ARBA00023004"/>
    </source>
</evidence>
<sequence>MSPTDEAKIVDEGRRNFLKAVIFISGAAVVLGTLRGLEYLFPPELGSSAFPRLLLVDENGNPIKASQLPVNAQPTIAIFPYPLSNEPNFLLNLGDENNQPVEVPPTTVVIPQNGVKYQFPGGVGPHKSIVAFSALCQHLGCTFPELTFYPPGHKAFTALGPKDRVLNCSCHGSTYDPYLGGAVVTGPTVRPLPAVVLEWDPNTDYLYAVKMVGPVIYGHPGYNSPTPSLVINPTNDLQGGSPISGDKTVVKTHANPALSGGP</sequence>
<dbReference type="AlphaFoldDB" id="F2L5B2"/>
<evidence type="ECO:0000256" key="2">
    <source>
        <dbReference type="ARBA" id="ARBA00022723"/>
    </source>
</evidence>
<evidence type="ECO:0000256" key="6">
    <source>
        <dbReference type="SAM" id="Phobius"/>
    </source>
</evidence>
<reference evidence="8 9" key="1">
    <citation type="journal article" date="2011" name="J. Bacteriol.">
        <title>Complete genome sequence of the thermoacidophilic crenarchaeon Thermoproteus uzoniensis 768-20.</title>
        <authorList>
            <person name="Mardanov A.V."/>
            <person name="Gumerov V.M."/>
            <person name="Beletsky A.V."/>
            <person name="Prokofeva M.I."/>
            <person name="Bonch-Osmolovskaya E.A."/>
            <person name="Ravin N.V."/>
            <person name="Skryabin K.G."/>
        </authorList>
    </citation>
    <scope>NUCLEOTIDE SEQUENCE [LARGE SCALE GENOMIC DNA]</scope>
    <source>
        <strain evidence="8 9">768-20</strain>
    </source>
</reference>
<keyword evidence="9" id="KW-1185">Reference proteome</keyword>
<dbReference type="GO" id="GO:0046872">
    <property type="term" value="F:metal ion binding"/>
    <property type="evidence" value="ECO:0007669"/>
    <property type="project" value="UniProtKB-KW"/>
</dbReference>
<keyword evidence="6" id="KW-0812">Transmembrane</keyword>
<protein>
    <submittedName>
        <fullName evidence="8">Rieske (2Fe-2S) domain protein</fullName>
    </submittedName>
</protein>
<dbReference type="eggNOG" id="arCOG01720">
    <property type="taxonomic scope" value="Archaea"/>
</dbReference>
<dbReference type="PANTHER" id="PTHR10134">
    <property type="entry name" value="CYTOCHROME B-C1 COMPLEX SUBUNIT RIESKE, MITOCHONDRIAL"/>
    <property type="match status" value="1"/>
</dbReference>
<keyword evidence="4" id="KW-0411">Iron-sulfur</keyword>
<name>F2L5B2_THEU7</name>
<gene>
    <name evidence="8" type="ordered locus">TUZN_2079</name>
</gene>
<keyword evidence="6" id="KW-0472">Membrane</keyword>
<dbReference type="Pfam" id="PF00355">
    <property type="entry name" value="Rieske"/>
    <property type="match status" value="1"/>
</dbReference>
<evidence type="ECO:0000256" key="1">
    <source>
        <dbReference type="ARBA" id="ARBA00022714"/>
    </source>
</evidence>
<feature type="domain" description="Rieske" evidence="7">
    <location>
        <begin position="98"/>
        <end position="206"/>
    </location>
</feature>
<keyword evidence="2" id="KW-0479">Metal-binding</keyword>
<dbReference type="InterPro" id="IPR014349">
    <property type="entry name" value="Rieske_Fe-S_prot"/>
</dbReference>
<proteinExistence type="predicted"/>
<dbReference type="KEGG" id="tuz:TUZN_2079"/>
<dbReference type="OrthoDB" id="5623at2157"/>
<evidence type="ECO:0000256" key="4">
    <source>
        <dbReference type="ARBA" id="ARBA00023014"/>
    </source>
</evidence>
<evidence type="ECO:0000313" key="9">
    <source>
        <dbReference type="Proteomes" id="UP000008138"/>
    </source>
</evidence>
<dbReference type="SUPFAM" id="SSF50022">
    <property type="entry name" value="ISP domain"/>
    <property type="match status" value="1"/>
</dbReference>
<evidence type="ECO:0000256" key="5">
    <source>
        <dbReference type="ARBA" id="ARBA00023157"/>
    </source>
</evidence>
<keyword evidence="6" id="KW-1133">Transmembrane helix</keyword>
<dbReference type="STRING" id="999630.TUZN_2079"/>
<accession>F2L5B2</accession>
<dbReference type="RefSeq" id="WP_013680872.1">
    <property type="nucleotide sequence ID" value="NC_015315.1"/>
</dbReference>
<dbReference type="InterPro" id="IPR017941">
    <property type="entry name" value="Rieske_2Fe-2S"/>
</dbReference>
<dbReference type="GO" id="GO:0051537">
    <property type="term" value="F:2 iron, 2 sulfur cluster binding"/>
    <property type="evidence" value="ECO:0007669"/>
    <property type="project" value="UniProtKB-KW"/>
</dbReference>
<reference key="2">
    <citation type="submission" date="2011-03" db="EMBL/GenBank/DDBJ databases">
        <title>Complete genome sequence of the thermoacidophilic crenarchaeon Thermoproteus uzoniensis 768-20.</title>
        <authorList>
            <person name="Mardanov A.V."/>
            <person name="Gumerov V.M."/>
            <person name="Beletsky A.V."/>
            <person name="Prokofeva M.I."/>
            <person name="Bonch-Osmolovskaya E.A."/>
            <person name="Ravin N.V."/>
            <person name="Skryabin K.G."/>
        </authorList>
    </citation>
    <scope>NUCLEOTIDE SEQUENCE</scope>
    <source>
        <strain>768-20</strain>
    </source>
</reference>
<keyword evidence="1" id="KW-0001">2Fe-2S</keyword>